<protein>
    <submittedName>
        <fullName evidence="2">Uncharacterized protein</fullName>
    </submittedName>
</protein>
<dbReference type="RefSeq" id="WP_173959977.1">
    <property type="nucleotide sequence ID" value="NZ_CBCSCC010000003.1"/>
</dbReference>
<gene>
    <name evidence="2" type="ORF">DN92_03640</name>
</gene>
<organism evidence="2 3">
    <name type="scientific">Polynucleobacter arcticus</name>
    <dbReference type="NCBI Taxonomy" id="1743165"/>
    <lineage>
        <taxon>Bacteria</taxon>
        <taxon>Pseudomonadati</taxon>
        <taxon>Pseudomonadota</taxon>
        <taxon>Betaproteobacteria</taxon>
        <taxon>Burkholderiales</taxon>
        <taxon>Burkholderiaceae</taxon>
        <taxon>Polynucleobacter</taxon>
    </lineage>
</organism>
<keyword evidence="1" id="KW-0812">Transmembrane</keyword>
<keyword evidence="1" id="KW-0472">Membrane</keyword>
<dbReference type="KEGG" id="pard:DN92_03640"/>
<keyword evidence="3" id="KW-1185">Reference proteome</keyword>
<dbReference type="AlphaFoldDB" id="A0A6M9PLK8"/>
<feature type="transmembrane region" description="Helical" evidence="1">
    <location>
        <begin position="12"/>
        <end position="35"/>
    </location>
</feature>
<reference evidence="2 3" key="1">
    <citation type="submission" date="2018-04" db="EMBL/GenBank/DDBJ databases">
        <title>Polynucleobacter sp. UK-Long2-W17 genome.</title>
        <authorList>
            <person name="Hahn M.W."/>
        </authorList>
    </citation>
    <scope>NUCLEOTIDE SEQUENCE [LARGE SCALE GENOMIC DNA]</scope>
    <source>
        <strain evidence="2 3">UK-Long2-W17</strain>
    </source>
</reference>
<keyword evidence="1" id="KW-1133">Transmembrane helix</keyword>
<evidence type="ECO:0000256" key="1">
    <source>
        <dbReference type="SAM" id="Phobius"/>
    </source>
</evidence>
<sequence>MKQSNPFIPKLLIRVGNFSVVLGTVALLFGLMNLIDFDSFSFGLSSGIRIIGSISIAGCLLSAIGYGMQDFCKSND</sequence>
<evidence type="ECO:0000313" key="3">
    <source>
        <dbReference type="Proteomes" id="UP000501090"/>
    </source>
</evidence>
<evidence type="ECO:0000313" key="2">
    <source>
        <dbReference type="EMBL" id="QKM60208.1"/>
    </source>
</evidence>
<proteinExistence type="predicted"/>
<dbReference type="Proteomes" id="UP000501090">
    <property type="component" value="Chromosome"/>
</dbReference>
<dbReference type="EMBL" id="CP028940">
    <property type="protein sequence ID" value="QKM60208.1"/>
    <property type="molecule type" value="Genomic_DNA"/>
</dbReference>
<accession>A0A6M9PLK8</accession>
<feature type="transmembrane region" description="Helical" evidence="1">
    <location>
        <begin position="47"/>
        <end position="68"/>
    </location>
</feature>
<name>A0A6M9PLK8_9BURK</name>